<name>A0ABZ1W690_9ACTN</name>
<evidence type="ECO:0000256" key="1">
    <source>
        <dbReference type="SAM" id="SignalP"/>
    </source>
</evidence>
<keyword evidence="1" id="KW-0732">Signal</keyword>
<evidence type="ECO:0000313" key="2">
    <source>
        <dbReference type="EMBL" id="WUS56346.1"/>
    </source>
</evidence>
<evidence type="ECO:0000313" key="3">
    <source>
        <dbReference type="Proteomes" id="UP001432014"/>
    </source>
</evidence>
<dbReference type="Pfam" id="PF12098">
    <property type="entry name" value="DUF3574"/>
    <property type="match status" value="1"/>
</dbReference>
<dbReference type="Proteomes" id="UP001432014">
    <property type="component" value="Chromosome"/>
</dbReference>
<dbReference type="RefSeq" id="WP_329498950.1">
    <property type="nucleotide sequence ID" value="NZ_CP108460.1"/>
</dbReference>
<sequence length="147" mass="16025">MQTKIWTGLLAGAALLATGAAVAPVAGAVDVPVGPRDAYTRTELFFGTERPDGGAAVTAQEFEAFLDAEVTSRFPEGLTVTVEEGRGQYRDRFGVIERERSYHVVVLYPRGAARSSDLKIEEIRRRYDAAFQQEAVGRVDDSVRAAF</sequence>
<dbReference type="InterPro" id="IPR021957">
    <property type="entry name" value="DUF3574"/>
</dbReference>
<feature type="chain" id="PRO_5047078388" evidence="1">
    <location>
        <begin position="29"/>
        <end position="147"/>
    </location>
</feature>
<proteinExistence type="predicted"/>
<dbReference type="EMBL" id="CP108482">
    <property type="protein sequence ID" value="WUS56346.1"/>
    <property type="molecule type" value="Genomic_DNA"/>
</dbReference>
<accession>A0ABZ1W690</accession>
<gene>
    <name evidence="2" type="ORF">OG469_12920</name>
</gene>
<keyword evidence="3" id="KW-1185">Reference proteome</keyword>
<feature type="signal peptide" evidence="1">
    <location>
        <begin position="1"/>
        <end position="28"/>
    </location>
</feature>
<reference evidence="2 3" key="1">
    <citation type="submission" date="2022-10" db="EMBL/GenBank/DDBJ databases">
        <title>The complete genomes of actinobacterial strains from the NBC collection.</title>
        <authorList>
            <person name="Joergensen T.S."/>
            <person name="Alvarez Arevalo M."/>
            <person name="Sterndorff E.B."/>
            <person name="Faurdal D."/>
            <person name="Vuksanovic O."/>
            <person name="Mourched A.-S."/>
            <person name="Charusanti P."/>
            <person name="Shaw S."/>
            <person name="Blin K."/>
            <person name="Weber T."/>
        </authorList>
    </citation>
    <scope>NUCLEOTIDE SEQUENCE [LARGE SCALE GENOMIC DNA]</scope>
    <source>
        <strain evidence="2 3">NBC_01247</strain>
    </source>
</reference>
<organism evidence="2 3">
    <name type="scientific">Kitasatospora herbaricolor</name>
    <dbReference type="NCBI Taxonomy" id="68217"/>
    <lineage>
        <taxon>Bacteria</taxon>
        <taxon>Bacillati</taxon>
        <taxon>Actinomycetota</taxon>
        <taxon>Actinomycetes</taxon>
        <taxon>Kitasatosporales</taxon>
        <taxon>Streptomycetaceae</taxon>
        <taxon>Kitasatospora</taxon>
    </lineage>
</organism>
<protein>
    <submittedName>
        <fullName evidence="2">DUF3574 domain-containing protein</fullName>
    </submittedName>
</protein>